<keyword evidence="1" id="KW-1133">Transmembrane helix</keyword>
<dbReference type="EMBL" id="CP030759">
    <property type="protein sequence ID" value="AXA37066.1"/>
    <property type="molecule type" value="Genomic_DNA"/>
</dbReference>
<evidence type="ECO:0000313" key="2">
    <source>
        <dbReference type="EMBL" id="AXA37066.1"/>
    </source>
</evidence>
<dbReference type="KEGG" id="schv:BRCON_2289"/>
<keyword evidence="1" id="KW-0472">Membrane</keyword>
<sequence>MTLVEIVIGAAIAAVLGVAIVYLLVNVARQQRIAFIETQVAKRADLLEDKIMDILRNASRNNVVPFSVSDAVPGQVSGQEVFFYRIIFRSADNAPNQELRFDPTTRQLIYDPDRSVANNEQRLDGAVGASNLTRLEYVWFASGILPTGSLDNSLILVQLEVNDQGLARRSFRDPTKRSNWIIATRSFAVNLRRY</sequence>
<dbReference type="AlphaFoldDB" id="A0A2Z4Y7S0"/>
<name>A0A2Z4Y7S0_SUMC1</name>
<organism evidence="2 3">
    <name type="scientific">Sumerlaea chitinivorans</name>
    <dbReference type="NCBI Taxonomy" id="2250252"/>
    <lineage>
        <taxon>Bacteria</taxon>
        <taxon>Candidatus Sumerlaeota</taxon>
        <taxon>Candidatus Sumerlaeia</taxon>
        <taxon>Candidatus Sumerlaeales</taxon>
        <taxon>Candidatus Sumerlaeaceae</taxon>
        <taxon>Candidatus Sumerlaea</taxon>
    </lineage>
</organism>
<keyword evidence="1" id="KW-0812">Transmembrane</keyword>
<evidence type="ECO:0000256" key="1">
    <source>
        <dbReference type="SAM" id="Phobius"/>
    </source>
</evidence>
<evidence type="ECO:0000313" key="3">
    <source>
        <dbReference type="Proteomes" id="UP000262583"/>
    </source>
</evidence>
<accession>A0A2Z4Y7S0</accession>
<proteinExistence type="predicted"/>
<protein>
    <submittedName>
        <fullName evidence="2">Uncharacterized protein</fullName>
    </submittedName>
</protein>
<feature type="transmembrane region" description="Helical" evidence="1">
    <location>
        <begin position="6"/>
        <end position="25"/>
    </location>
</feature>
<reference evidence="2 3" key="1">
    <citation type="submission" date="2018-05" db="EMBL/GenBank/DDBJ databases">
        <title>A metagenomic window into the 2 km-deep terrestrial subsurface aquifer revealed taxonomically and functionally diverse microbial community comprising novel uncultured bacterial lineages.</title>
        <authorList>
            <person name="Kadnikov V.V."/>
            <person name="Mardanov A.V."/>
            <person name="Beletsky A.V."/>
            <person name="Banks D."/>
            <person name="Pimenov N.V."/>
            <person name="Frank Y.A."/>
            <person name="Karnachuk O.V."/>
            <person name="Ravin N.V."/>
        </authorList>
    </citation>
    <scope>NUCLEOTIDE SEQUENCE [LARGE SCALE GENOMIC DNA]</scope>
    <source>
        <strain evidence="2">BY</strain>
    </source>
</reference>
<dbReference type="Proteomes" id="UP000262583">
    <property type="component" value="Chromosome"/>
</dbReference>
<gene>
    <name evidence="2" type="ORF">BRCON_2289</name>
</gene>